<reference evidence="2 3" key="1">
    <citation type="journal article" date="2007" name="Proc. Natl. Acad. Sci. U.S.A.">
        <title>The genome of Syntrophus aciditrophicus: life at the thermodynamic limit of microbial growth.</title>
        <authorList>
            <person name="McInerney M.J."/>
            <person name="Rohlin L."/>
            <person name="Mouttaki H."/>
            <person name="Kim U."/>
            <person name="Krupp R.S."/>
            <person name="Rios-Hernandez L."/>
            <person name="Sieber J."/>
            <person name="Struchtemeyer C.G."/>
            <person name="Bhattacharyya A."/>
            <person name="Campbell J.W."/>
            <person name="Gunsalus R.P."/>
        </authorList>
    </citation>
    <scope>NUCLEOTIDE SEQUENCE [LARGE SCALE GENOMIC DNA]</scope>
    <source>
        <strain evidence="2 3">SB</strain>
    </source>
</reference>
<dbReference type="STRING" id="56780.SYN_03173"/>
<feature type="region of interest" description="Disordered" evidence="1">
    <location>
        <begin position="1"/>
        <end position="20"/>
    </location>
</feature>
<proteinExistence type="predicted"/>
<dbReference type="Proteomes" id="UP000001933">
    <property type="component" value="Chromosome"/>
</dbReference>
<dbReference type="GO" id="GO:0004803">
    <property type="term" value="F:transposase activity"/>
    <property type="evidence" value="ECO:0007669"/>
    <property type="project" value="InterPro"/>
</dbReference>
<dbReference type="InterPro" id="IPR036388">
    <property type="entry name" value="WH-like_DNA-bd_sf"/>
</dbReference>
<evidence type="ECO:0000313" key="3">
    <source>
        <dbReference type="Proteomes" id="UP000001933"/>
    </source>
</evidence>
<dbReference type="AlphaFoldDB" id="Q2LS32"/>
<protein>
    <submittedName>
        <fullName evidence="2">Transposase</fullName>
    </submittedName>
</protein>
<evidence type="ECO:0000313" key="2">
    <source>
        <dbReference type="EMBL" id="ABC76889.1"/>
    </source>
</evidence>
<dbReference type="GO" id="GO:0043565">
    <property type="term" value="F:sequence-specific DNA binding"/>
    <property type="evidence" value="ECO:0007669"/>
    <property type="project" value="InterPro"/>
</dbReference>
<dbReference type="InterPro" id="IPR002514">
    <property type="entry name" value="Transposase_8"/>
</dbReference>
<name>Q2LS32_SYNAS</name>
<keyword evidence="3" id="KW-1185">Reference proteome</keyword>
<sequence>MPPKEEQHMSKRPRRNHAPAFKAKVALEALRGDQTIVELSQRYQVHPNQITEWKKQLLEHAADIFGKDKKTDPSSVIKELHAKIGQLSMENDFLSGALVRIGDTSAKR</sequence>
<organism evidence="2 3">
    <name type="scientific">Syntrophus aciditrophicus (strain SB)</name>
    <dbReference type="NCBI Taxonomy" id="56780"/>
    <lineage>
        <taxon>Bacteria</taxon>
        <taxon>Pseudomonadati</taxon>
        <taxon>Thermodesulfobacteriota</taxon>
        <taxon>Syntrophia</taxon>
        <taxon>Syntrophales</taxon>
        <taxon>Syntrophaceae</taxon>
        <taxon>Syntrophus</taxon>
    </lineage>
</organism>
<dbReference type="KEGG" id="sat:SYN_03173"/>
<dbReference type="Gene3D" id="1.10.10.10">
    <property type="entry name" value="Winged helix-like DNA-binding domain superfamily/Winged helix DNA-binding domain"/>
    <property type="match status" value="1"/>
</dbReference>
<dbReference type="GO" id="GO:0006313">
    <property type="term" value="P:DNA transposition"/>
    <property type="evidence" value="ECO:0007669"/>
    <property type="project" value="InterPro"/>
</dbReference>
<accession>Q2LS32</accession>
<gene>
    <name evidence="2" type="ORF">SYN_03173</name>
</gene>
<dbReference type="InterPro" id="IPR010921">
    <property type="entry name" value="Trp_repressor/repl_initiator"/>
</dbReference>
<dbReference type="HOGENOM" id="CLU_027402_36_1_7"/>
<dbReference type="SUPFAM" id="SSF48295">
    <property type="entry name" value="TrpR-like"/>
    <property type="match status" value="1"/>
</dbReference>
<dbReference type="EMBL" id="CP000252">
    <property type="protein sequence ID" value="ABC76889.1"/>
    <property type="molecule type" value="Genomic_DNA"/>
</dbReference>
<dbReference type="InParanoid" id="Q2LS32"/>
<dbReference type="Pfam" id="PF01527">
    <property type="entry name" value="HTH_Tnp_1"/>
    <property type="match status" value="1"/>
</dbReference>
<evidence type="ECO:0000256" key="1">
    <source>
        <dbReference type="SAM" id="MobiDB-lite"/>
    </source>
</evidence>
<dbReference type="eggNOG" id="COG2963">
    <property type="taxonomic scope" value="Bacteria"/>
</dbReference>